<keyword evidence="2" id="KW-0378">Hydrolase</keyword>
<evidence type="ECO:0000259" key="1">
    <source>
        <dbReference type="Pfam" id="PF00561"/>
    </source>
</evidence>
<dbReference type="AlphaFoldDB" id="A0A328C5B0"/>
<accession>A0A328C5B0</accession>
<dbReference type="Pfam" id="PF00561">
    <property type="entry name" value="Abhydrolase_1"/>
    <property type="match status" value="1"/>
</dbReference>
<dbReference type="InterPro" id="IPR050266">
    <property type="entry name" value="AB_hydrolase_sf"/>
</dbReference>
<dbReference type="GO" id="GO:0016020">
    <property type="term" value="C:membrane"/>
    <property type="evidence" value="ECO:0007669"/>
    <property type="project" value="TreeGrafter"/>
</dbReference>
<dbReference type="EMBL" id="QHKO01000013">
    <property type="protein sequence ID" value="RAL20210.1"/>
    <property type="molecule type" value="Genomic_DNA"/>
</dbReference>
<feature type="domain" description="AB hydrolase-1" evidence="1">
    <location>
        <begin position="2"/>
        <end position="211"/>
    </location>
</feature>
<dbReference type="InterPro" id="IPR000073">
    <property type="entry name" value="AB_hydrolase_1"/>
</dbReference>
<name>A0A328C5B0_9DELT</name>
<dbReference type="SUPFAM" id="SSF53474">
    <property type="entry name" value="alpha/beta-Hydrolases"/>
    <property type="match status" value="1"/>
</dbReference>
<dbReference type="PANTHER" id="PTHR43798:SF33">
    <property type="entry name" value="HYDROLASE, PUTATIVE (AFU_ORTHOLOGUE AFUA_2G14860)-RELATED"/>
    <property type="match status" value="1"/>
</dbReference>
<dbReference type="InterPro" id="IPR029058">
    <property type="entry name" value="AB_hydrolase_fold"/>
</dbReference>
<dbReference type="OrthoDB" id="9780765at2"/>
<organism evidence="2 3">
    <name type="scientific">Lujinxingia litoralis</name>
    <dbReference type="NCBI Taxonomy" id="2211119"/>
    <lineage>
        <taxon>Bacteria</taxon>
        <taxon>Deltaproteobacteria</taxon>
        <taxon>Bradymonadales</taxon>
        <taxon>Lujinxingiaceae</taxon>
        <taxon>Lujinxingia</taxon>
    </lineage>
</organism>
<proteinExistence type="predicted"/>
<reference evidence="2 3" key="1">
    <citation type="submission" date="2018-05" db="EMBL/GenBank/DDBJ databases">
        <title>Lujinxingia marina gen. nov. sp. nov., a new facultative anaerobic member of the class Deltaproteobacteria, and proposal of Lujinxingaceae fam. nov.</title>
        <authorList>
            <person name="Li C.-M."/>
        </authorList>
    </citation>
    <scope>NUCLEOTIDE SEQUENCE [LARGE SCALE GENOMIC DNA]</scope>
    <source>
        <strain evidence="2 3">B210</strain>
    </source>
</reference>
<evidence type="ECO:0000313" key="3">
    <source>
        <dbReference type="Proteomes" id="UP000249169"/>
    </source>
</evidence>
<dbReference type="PANTHER" id="PTHR43798">
    <property type="entry name" value="MONOACYLGLYCEROL LIPASE"/>
    <property type="match status" value="1"/>
</dbReference>
<gene>
    <name evidence="2" type="ORF">DL240_18400</name>
</gene>
<dbReference type="PRINTS" id="PR00111">
    <property type="entry name" value="ABHYDROLASE"/>
</dbReference>
<dbReference type="Gene3D" id="3.40.50.1820">
    <property type="entry name" value="alpha/beta hydrolase"/>
    <property type="match status" value="1"/>
</dbReference>
<evidence type="ECO:0000313" key="2">
    <source>
        <dbReference type="EMBL" id="RAL20210.1"/>
    </source>
</evidence>
<protein>
    <submittedName>
        <fullName evidence="2">Alpha/beta hydrolase</fullName>
    </submittedName>
</protein>
<keyword evidence="3" id="KW-1185">Reference proteome</keyword>
<dbReference type="GO" id="GO:0016787">
    <property type="term" value="F:hydrolase activity"/>
    <property type="evidence" value="ECO:0007669"/>
    <property type="project" value="UniProtKB-KW"/>
</dbReference>
<sequence>MASSAVFDRFLPHLDASRFRIIVVDHRGAGASSPCASYTINDYVEDLKAVLDHADVSSVDLLGHSMGGLISQVFAARYPERIKKLALVCAVPATGMELPPEAHDLFLSAGQNREKLAAILGMATLELSEDAAEVMLDDAMTIPAECIKASYLAWTGGGFEDELASIQAPTLVVGTDDPFLPPDFLKAVMVEPIANASFAYLPGPGHYPQVERSAELAAIINAFF</sequence>
<comment type="caution">
    <text evidence="2">The sequence shown here is derived from an EMBL/GenBank/DDBJ whole genome shotgun (WGS) entry which is preliminary data.</text>
</comment>
<dbReference type="Proteomes" id="UP000249169">
    <property type="component" value="Unassembled WGS sequence"/>
</dbReference>